<protein>
    <submittedName>
        <fullName evidence="1">Uncharacterized protein</fullName>
    </submittedName>
</protein>
<comment type="caution">
    <text evidence="1">The sequence shown here is derived from an EMBL/GenBank/DDBJ whole genome shotgun (WGS) entry which is preliminary data.</text>
</comment>
<dbReference type="Proteomes" id="UP000298030">
    <property type="component" value="Unassembled WGS sequence"/>
</dbReference>
<evidence type="ECO:0000313" key="1">
    <source>
        <dbReference type="EMBL" id="TEB20765.1"/>
    </source>
</evidence>
<keyword evidence="2" id="KW-1185">Reference proteome</keyword>
<accession>A0A4Y7SFZ7</accession>
<name>A0A4Y7SFZ7_COPMI</name>
<sequence length="128" mass="13813">LQGEEIRLINAHPIHDDPILHEGLVIRLPVRKEPKLAALRCARAILRKTVDILNDVPVLSLVKVVVVQLGPVAGELLLVETAAEEVLHEVLAVEVGLAPLPALAGECRRNVVGHGEWGCDRSGLDVDL</sequence>
<gene>
    <name evidence="1" type="ORF">FA13DRAFT_1836773</name>
</gene>
<feature type="non-terminal residue" evidence="1">
    <location>
        <position position="128"/>
    </location>
</feature>
<evidence type="ECO:0000313" key="2">
    <source>
        <dbReference type="Proteomes" id="UP000298030"/>
    </source>
</evidence>
<feature type="non-terminal residue" evidence="1">
    <location>
        <position position="1"/>
    </location>
</feature>
<reference evidence="1 2" key="1">
    <citation type="journal article" date="2019" name="Nat. Ecol. Evol.">
        <title>Megaphylogeny resolves global patterns of mushroom evolution.</title>
        <authorList>
            <person name="Varga T."/>
            <person name="Krizsan K."/>
            <person name="Foldi C."/>
            <person name="Dima B."/>
            <person name="Sanchez-Garcia M."/>
            <person name="Sanchez-Ramirez S."/>
            <person name="Szollosi G.J."/>
            <person name="Szarkandi J.G."/>
            <person name="Papp V."/>
            <person name="Albert L."/>
            <person name="Andreopoulos W."/>
            <person name="Angelini C."/>
            <person name="Antonin V."/>
            <person name="Barry K.W."/>
            <person name="Bougher N.L."/>
            <person name="Buchanan P."/>
            <person name="Buyck B."/>
            <person name="Bense V."/>
            <person name="Catcheside P."/>
            <person name="Chovatia M."/>
            <person name="Cooper J."/>
            <person name="Damon W."/>
            <person name="Desjardin D."/>
            <person name="Finy P."/>
            <person name="Geml J."/>
            <person name="Haridas S."/>
            <person name="Hughes K."/>
            <person name="Justo A."/>
            <person name="Karasinski D."/>
            <person name="Kautmanova I."/>
            <person name="Kiss B."/>
            <person name="Kocsube S."/>
            <person name="Kotiranta H."/>
            <person name="LaButti K.M."/>
            <person name="Lechner B.E."/>
            <person name="Liimatainen K."/>
            <person name="Lipzen A."/>
            <person name="Lukacs Z."/>
            <person name="Mihaltcheva S."/>
            <person name="Morgado L.N."/>
            <person name="Niskanen T."/>
            <person name="Noordeloos M.E."/>
            <person name="Ohm R.A."/>
            <person name="Ortiz-Santana B."/>
            <person name="Ovrebo C."/>
            <person name="Racz N."/>
            <person name="Riley R."/>
            <person name="Savchenko A."/>
            <person name="Shiryaev A."/>
            <person name="Soop K."/>
            <person name="Spirin V."/>
            <person name="Szebenyi C."/>
            <person name="Tomsovsky M."/>
            <person name="Tulloss R.E."/>
            <person name="Uehling J."/>
            <person name="Grigoriev I.V."/>
            <person name="Vagvolgyi C."/>
            <person name="Papp T."/>
            <person name="Martin F.M."/>
            <person name="Miettinen O."/>
            <person name="Hibbett D.S."/>
            <person name="Nagy L.G."/>
        </authorList>
    </citation>
    <scope>NUCLEOTIDE SEQUENCE [LARGE SCALE GENOMIC DNA]</scope>
    <source>
        <strain evidence="1 2">FP101781</strain>
    </source>
</reference>
<dbReference type="EMBL" id="QPFP01000132">
    <property type="protein sequence ID" value="TEB20765.1"/>
    <property type="molecule type" value="Genomic_DNA"/>
</dbReference>
<organism evidence="1 2">
    <name type="scientific">Coprinellus micaceus</name>
    <name type="common">Glistening ink-cap mushroom</name>
    <name type="synonym">Coprinus micaceus</name>
    <dbReference type="NCBI Taxonomy" id="71717"/>
    <lineage>
        <taxon>Eukaryota</taxon>
        <taxon>Fungi</taxon>
        <taxon>Dikarya</taxon>
        <taxon>Basidiomycota</taxon>
        <taxon>Agaricomycotina</taxon>
        <taxon>Agaricomycetes</taxon>
        <taxon>Agaricomycetidae</taxon>
        <taxon>Agaricales</taxon>
        <taxon>Agaricineae</taxon>
        <taxon>Psathyrellaceae</taxon>
        <taxon>Coprinellus</taxon>
    </lineage>
</organism>
<proteinExistence type="predicted"/>
<dbReference type="AlphaFoldDB" id="A0A4Y7SFZ7"/>